<dbReference type="EMBL" id="JACIJG010000005">
    <property type="protein sequence ID" value="MBB5701951.1"/>
    <property type="molecule type" value="Genomic_DNA"/>
</dbReference>
<dbReference type="AlphaFoldDB" id="A0A7W9AWS6"/>
<gene>
    <name evidence="1" type="ORF">FHS76_001813</name>
</gene>
<dbReference type="Proteomes" id="UP000555546">
    <property type="component" value="Unassembled WGS sequence"/>
</dbReference>
<organism evidence="1 2">
    <name type="scientific">Brucella daejeonensis</name>
    <dbReference type="NCBI Taxonomy" id="659015"/>
    <lineage>
        <taxon>Bacteria</taxon>
        <taxon>Pseudomonadati</taxon>
        <taxon>Pseudomonadota</taxon>
        <taxon>Alphaproteobacteria</taxon>
        <taxon>Hyphomicrobiales</taxon>
        <taxon>Brucellaceae</taxon>
        <taxon>Brucella/Ochrobactrum group</taxon>
        <taxon>Brucella</taxon>
    </lineage>
</organism>
<dbReference type="Pfam" id="PF14175">
    <property type="entry name" value="YaaC"/>
    <property type="match status" value="1"/>
</dbReference>
<dbReference type="RefSeq" id="WP_183650931.1">
    <property type="nucleotide sequence ID" value="NZ_JACIJG010000005.1"/>
</dbReference>
<reference evidence="1 2" key="1">
    <citation type="submission" date="2020-08" db="EMBL/GenBank/DDBJ databases">
        <title>Genomic Encyclopedia of Type Strains, Phase IV (KMG-IV): sequencing the most valuable type-strain genomes for metagenomic binning, comparative biology and taxonomic classification.</title>
        <authorList>
            <person name="Goeker M."/>
        </authorList>
    </citation>
    <scope>NUCLEOTIDE SEQUENCE [LARGE SCALE GENOMIC DNA]</scope>
    <source>
        <strain evidence="1 2">DSM 26944</strain>
    </source>
</reference>
<protein>
    <submittedName>
        <fullName evidence="1">Uncharacterized protein</fullName>
    </submittedName>
</protein>
<keyword evidence="2" id="KW-1185">Reference proteome</keyword>
<evidence type="ECO:0000313" key="2">
    <source>
        <dbReference type="Proteomes" id="UP000555546"/>
    </source>
</evidence>
<evidence type="ECO:0000313" key="1">
    <source>
        <dbReference type="EMBL" id="MBB5701951.1"/>
    </source>
</evidence>
<proteinExistence type="predicted"/>
<comment type="caution">
    <text evidence="1">The sequence shown here is derived from an EMBL/GenBank/DDBJ whole genome shotgun (WGS) entry which is preliminary data.</text>
</comment>
<name>A0A7W9AWS6_9HYPH</name>
<dbReference type="InterPro" id="IPR026988">
    <property type="entry name" value="YaaC-like"/>
</dbReference>
<accession>A0A7W9AWS6</accession>
<sequence>MPVDNKKQKLGQELCFLDILERLPDIGNTVSGGGNQKWIRLDDFIYSSEFGAEISVHGTPDHPVCIEYADAGFDLSKRNDPYNSSAEITVLKADESLFRKYLPQLIDTRVIRTMGGQPSPHLVSKFPQGSWFSQISITYMVSFIIGMLARYFPTHWSALMGGEKGDAIWPQINAAQMYIETALPELILEIVGNSIFDNKEL</sequence>